<dbReference type="PROSITE" id="PS00571">
    <property type="entry name" value="AMIDASES"/>
    <property type="match status" value="1"/>
</dbReference>
<gene>
    <name evidence="4" type="ORF">QOZ94_004140</name>
</gene>
<dbReference type="RefSeq" id="WP_237347439.1">
    <property type="nucleotide sequence ID" value="NZ_JABWGX010000035.1"/>
</dbReference>
<dbReference type="PANTHER" id="PTHR11895">
    <property type="entry name" value="TRANSAMIDASE"/>
    <property type="match status" value="1"/>
</dbReference>
<dbReference type="SUPFAM" id="SSF75304">
    <property type="entry name" value="Amidase signature (AS) enzymes"/>
    <property type="match status" value="1"/>
</dbReference>
<keyword evidence="5" id="KW-1185">Reference proteome</keyword>
<comment type="caution">
    <text evidence="4">The sequence shown here is derived from an EMBL/GenBank/DDBJ whole genome shotgun (WGS) entry which is preliminary data.</text>
</comment>
<dbReference type="GO" id="GO:0004040">
    <property type="term" value="F:amidase activity"/>
    <property type="evidence" value="ECO:0007669"/>
    <property type="project" value="UniProtKB-EC"/>
</dbReference>
<evidence type="ECO:0000313" key="4">
    <source>
        <dbReference type="EMBL" id="MDQ0507317.1"/>
    </source>
</evidence>
<dbReference type="InterPro" id="IPR023631">
    <property type="entry name" value="Amidase_dom"/>
</dbReference>
<name>A0ABU0LJP7_XANAG</name>
<reference evidence="4 5" key="1">
    <citation type="submission" date="2023-07" db="EMBL/GenBank/DDBJ databases">
        <title>Genomic Encyclopedia of Type Strains, Phase IV (KMG-IV): sequencing the most valuable type-strain genomes for metagenomic binning, comparative biology and taxonomic classification.</title>
        <authorList>
            <person name="Goeker M."/>
        </authorList>
    </citation>
    <scope>NUCLEOTIDE SEQUENCE [LARGE SCALE GENOMIC DNA]</scope>
    <source>
        <strain evidence="4 5">DSM 3770</strain>
    </source>
</reference>
<evidence type="ECO:0000256" key="1">
    <source>
        <dbReference type="ARBA" id="ARBA00003871"/>
    </source>
</evidence>
<comment type="function">
    <text evidence="1">Hydrolyzes indole-3-acetamide (IAM) into indole-3-acetic acid (IAA).</text>
</comment>
<dbReference type="PANTHER" id="PTHR11895:SF176">
    <property type="entry name" value="AMIDASE AMID-RELATED"/>
    <property type="match status" value="1"/>
</dbReference>
<sequence>MNTLSQAASHAASPFPSIDPVASHILVTPLDLGGRGLRVAVKDTIDIAGLPTRAGSPVYADAAPASAHAQVVERLLAQGCRIVGKANLHEMAFGVTGVNPHTGTALNPYFPHHVPGGSSSGSAAAVAAGIADFALGTDTGGSVRTPACCCGVFGLKTTFGRVSRAGVAPAGSSLDCVGPFAVDAAMLTRAMAIIDPSFTPLSLARIPVLGLLSVSASRAVSAAFAEALAAAAVELRPARVEGLDDAYEAGLTIINFENWAAFGPLTASPAMGADVRLRLLGAARTTPEMVAAANGVRARVSAAVDAALDAVDALVLPTMPDVPPRLEEAGDARAAIGITRFVRAFNLTGHPALTVPVLTTEGLPAGIQLVGRKGDDAGLCAIAEWLSSRLPANRIPGRARAKAAFAAARADHPRSEEE</sequence>
<dbReference type="EMBL" id="JAUSVY010000016">
    <property type="protein sequence ID" value="MDQ0507317.1"/>
    <property type="molecule type" value="Genomic_DNA"/>
</dbReference>
<dbReference type="InterPro" id="IPR000120">
    <property type="entry name" value="Amidase"/>
</dbReference>
<evidence type="ECO:0000259" key="3">
    <source>
        <dbReference type="Pfam" id="PF01425"/>
    </source>
</evidence>
<protein>
    <recommendedName>
        <fullName evidence="2">Indoleacetamide hydrolase</fullName>
    </recommendedName>
</protein>
<evidence type="ECO:0000256" key="2">
    <source>
        <dbReference type="ARBA" id="ARBA00021874"/>
    </source>
</evidence>
<dbReference type="Proteomes" id="UP001241747">
    <property type="component" value="Unassembled WGS sequence"/>
</dbReference>
<feature type="domain" description="Amidase" evidence="3">
    <location>
        <begin position="253"/>
        <end position="380"/>
    </location>
</feature>
<evidence type="ECO:0000313" key="5">
    <source>
        <dbReference type="Proteomes" id="UP001241747"/>
    </source>
</evidence>
<feature type="domain" description="Amidase" evidence="3">
    <location>
        <begin position="36"/>
        <end position="191"/>
    </location>
</feature>
<dbReference type="InterPro" id="IPR036928">
    <property type="entry name" value="AS_sf"/>
</dbReference>
<dbReference type="Gene3D" id="3.90.1300.10">
    <property type="entry name" value="Amidase signature (AS) domain"/>
    <property type="match status" value="1"/>
</dbReference>
<keyword evidence="4" id="KW-0378">Hydrolase</keyword>
<organism evidence="4 5">
    <name type="scientific">Xanthobacter agilis</name>
    <dbReference type="NCBI Taxonomy" id="47492"/>
    <lineage>
        <taxon>Bacteria</taxon>
        <taxon>Pseudomonadati</taxon>
        <taxon>Pseudomonadota</taxon>
        <taxon>Alphaproteobacteria</taxon>
        <taxon>Hyphomicrobiales</taxon>
        <taxon>Xanthobacteraceae</taxon>
        <taxon>Xanthobacter</taxon>
    </lineage>
</organism>
<dbReference type="InterPro" id="IPR020556">
    <property type="entry name" value="Amidase_CS"/>
</dbReference>
<dbReference type="Pfam" id="PF01425">
    <property type="entry name" value="Amidase"/>
    <property type="match status" value="2"/>
</dbReference>
<proteinExistence type="predicted"/>
<accession>A0ABU0LJP7</accession>